<evidence type="ECO:0000313" key="14">
    <source>
        <dbReference type="RefSeq" id="XP_003393934.1"/>
    </source>
</evidence>
<evidence type="ECO:0000256" key="4">
    <source>
        <dbReference type="ARBA" id="ARBA00022692"/>
    </source>
</evidence>
<dbReference type="PANTHER" id="PTHR28388:SF1">
    <property type="entry name" value="TRANSMEMBRANE PROTEIN 237"/>
    <property type="match status" value="1"/>
</dbReference>
<evidence type="ECO:0000256" key="11">
    <source>
        <dbReference type="SAM" id="MobiDB-lite"/>
    </source>
</evidence>
<dbReference type="PANTHER" id="PTHR28388">
    <property type="entry name" value="TRANSMEMBRANE PROTEIN 237"/>
    <property type="match status" value="1"/>
</dbReference>
<protein>
    <submittedName>
        <fullName evidence="14">Uncharacterized protein LOC100648548</fullName>
    </submittedName>
</protein>
<dbReference type="OrthoDB" id="550113at2759"/>
<feature type="compositionally biased region" description="Basic residues" evidence="11">
    <location>
        <begin position="1"/>
        <end position="12"/>
    </location>
</feature>
<keyword evidence="5" id="KW-0970">Cilium biogenesis/degradation</keyword>
<evidence type="ECO:0000313" key="13">
    <source>
        <dbReference type="Proteomes" id="UP000835206"/>
    </source>
</evidence>
<keyword evidence="8 12" id="KW-0472">Membrane</keyword>
<keyword evidence="4 12" id="KW-0812">Transmembrane</keyword>
<dbReference type="InterPro" id="IPR029409">
    <property type="entry name" value="TMEM237"/>
</dbReference>
<dbReference type="GO" id="GO:0016020">
    <property type="term" value="C:membrane"/>
    <property type="evidence" value="ECO:0007669"/>
    <property type="project" value="UniProtKB-SubCell"/>
</dbReference>
<dbReference type="GO" id="GO:0035869">
    <property type="term" value="C:ciliary transition zone"/>
    <property type="evidence" value="ECO:0007669"/>
    <property type="project" value="TreeGrafter"/>
</dbReference>
<dbReference type="Proteomes" id="UP000835206">
    <property type="component" value="Chromosome 2"/>
</dbReference>
<comment type="subcellular location">
    <subcellularLocation>
        <location evidence="1">Cell projection</location>
        <location evidence="1">Cilium</location>
    </subcellularLocation>
    <subcellularLocation>
        <location evidence="2">Membrane</location>
        <topology evidence="2">Multi-pass membrane protein</topology>
    </subcellularLocation>
</comment>
<keyword evidence="13" id="KW-1185">Reference proteome</keyword>
<name>A0A9B0BHE7_BOMTE</name>
<feature type="transmembrane region" description="Helical" evidence="12">
    <location>
        <begin position="291"/>
        <end position="308"/>
    </location>
</feature>
<feature type="region of interest" description="Disordered" evidence="11">
    <location>
        <begin position="1"/>
        <end position="158"/>
    </location>
</feature>
<feature type="compositionally biased region" description="Basic and acidic residues" evidence="11">
    <location>
        <begin position="90"/>
        <end position="114"/>
    </location>
</feature>
<dbReference type="KEGG" id="bter:100648548"/>
<comment type="similarity">
    <text evidence="3">Belongs to the TMEM237 family.</text>
</comment>
<feature type="region of interest" description="Disordered" evidence="11">
    <location>
        <begin position="209"/>
        <end position="231"/>
    </location>
</feature>
<feature type="compositionally biased region" description="Basic and acidic residues" evidence="11">
    <location>
        <begin position="217"/>
        <end position="231"/>
    </location>
</feature>
<dbReference type="Pfam" id="PF15383">
    <property type="entry name" value="TMEM237"/>
    <property type="match status" value="1"/>
</dbReference>
<dbReference type="RefSeq" id="XP_003393934.1">
    <property type="nucleotide sequence ID" value="XM_003393886.4"/>
</dbReference>
<evidence type="ECO:0000256" key="9">
    <source>
        <dbReference type="ARBA" id="ARBA00023273"/>
    </source>
</evidence>
<keyword evidence="9" id="KW-0966">Cell projection</keyword>
<dbReference type="GeneID" id="100648548"/>
<comment type="function">
    <text evidence="10">Component of the transition zone in primary cilia. Required for ciliogenesis.</text>
</comment>
<feature type="compositionally biased region" description="Polar residues" evidence="11">
    <location>
        <begin position="41"/>
        <end position="57"/>
    </location>
</feature>
<keyword evidence="7" id="KW-0969">Cilium</keyword>
<reference evidence="14" key="1">
    <citation type="submission" date="2025-08" db="UniProtKB">
        <authorList>
            <consortium name="RefSeq"/>
        </authorList>
    </citation>
    <scope>IDENTIFICATION</scope>
</reference>
<evidence type="ECO:0000256" key="2">
    <source>
        <dbReference type="ARBA" id="ARBA00004141"/>
    </source>
</evidence>
<feature type="compositionally biased region" description="Low complexity" evidence="11">
    <location>
        <begin position="137"/>
        <end position="147"/>
    </location>
</feature>
<evidence type="ECO:0000256" key="10">
    <source>
        <dbReference type="ARBA" id="ARBA00025631"/>
    </source>
</evidence>
<feature type="compositionally biased region" description="Basic and acidic residues" evidence="11">
    <location>
        <begin position="13"/>
        <end position="22"/>
    </location>
</feature>
<evidence type="ECO:0000256" key="8">
    <source>
        <dbReference type="ARBA" id="ARBA00023136"/>
    </source>
</evidence>
<organism evidence="13 14">
    <name type="scientific">Bombus terrestris</name>
    <name type="common">Buff-tailed bumblebee</name>
    <name type="synonym">Apis terrestris</name>
    <dbReference type="NCBI Taxonomy" id="30195"/>
    <lineage>
        <taxon>Eukaryota</taxon>
        <taxon>Metazoa</taxon>
        <taxon>Ecdysozoa</taxon>
        <taxon>Arthropoda</taxon>
        <taxon>Hexapoda</taxon>
        <taxon>Insecta</taxon>
        <taxon>Pterygota</taxon>
        <taxon>Neoptera</taxon>
        <taxon>Endopterygota</taxon>
        <taxon>Hymenoptera</taxon>
        <taxon>Apocrita</taxon>
        <taxon>Aculeata</taxon>
        <taxon>Apoidea</taxon>
        <taxon>Anthophila</taxon>
        <taxon>Apidae</taxon>
        <taxon>Bombus</taxon>
        <taxon>Bombus</taxon>
    </lineage>
</organism>
<feature type="compositionally biased region" description="Low complexity" evidence="11">
    <location>
        <begin position="23"/>
        <end position="34"/>
    </location>
</feature>
<proteinExistence type="inferred from homology"/>
<dbReference type="AlphaFoldDB" id="A0A9B0BHE7"/>
<evidence type="ECO:0000256" key="3">
    <source>
        <dbReference type="ARBA" id="ARBA00008783"/>
    </source>
</evidence>
<sequence length="430" mass="50433">MNRTNKRVLKRRSNPEVSRRNDSSSSEESSSVTESTEHSPHVQNTSTPLRPRWTNSEEINRFRREQREINDAEEVSSDKKGSKKFHRRKEHVDRKRYQDNREKIVEKQRGGHDRRDKRRHDMRSEDVANKRRKETSSSESSNKSYNESDLERSKRKKRDLVGDNELPITEILRRSQENARTKYEHQVPLPVLTTDKVYVQHRGGFSTMKINQTKGFPSDKKTERASSVDIRNEENSPPIKVAIMLQQFWKNTGLLYQGLLGGMALTHFIMLHVFFNNSIEFIAEYSPFCEIYTNIFSFLIAMCVVSTFDKFDLARFDVEHLRELYFDYNKAMIAVPLYLVVFCLHQIGAGTDDQLNLIHYYSSNHTVWQNVTNVQSLLDDLNSWQRISMSKDLLAVFAWLFVSLGTKDDSFLTYLQSMEKYADDIESSRR</sequence>
<dbReference type="GO" id="GO:0060271">
    <property type="term" value="P:cilium assembly"/>
    <property type="evidence" value="ECO:0007669"/>
    <property type="project" value="TreeGrafter"/>
</dbReference>
<gene>
    <name evidence="14" type="primary">LOC100648548</name>
</gene>
<evidence type="ECO:0000256" key="5">
    <source>
        <dbReference type="ARBA" id="ARBA00022794"/>
    </source>
</evidence>
<evidence type="ECO:0000256" key="1">
    <source>
        <dbReference type="ARBA" id="ARBA00004138"/>
    </source>
</evidence>
<keyword evidence="6 12" id="KW-1133">Transmembrane helix</keyword>
<evidence type="ECO:0000256" key="6">
    <source>
        <dbReference type="ARBA" id="ARBA00022989"/>
    </source>
</evidence>
<evidence type="ECO:0000256" key="12">
    <source>
        <dbReference type="SAM" id="Phobius"/>
    </source>
</evidence>
<feature type="compositionally biased region" description="Basic and acidic residues" evidence="11">
    <location>
        <begin position="58"/>
        <end position="80"/>
    </location>
</feature>
<accession>A0A9B0BHE7</accession>
<evidence type="ECO:0000256" key="7">
    <source>
        <dbReference type="ARBA" id="ARBA00023069"/>
    </source>
</evidence>
<feature type="transmembrane region" description="Helical" evidence="12">
    <location>
        <begin position="254"/>
        <end position="275"/>
    </location>
</feature>